<protein>
    <submittedName>
        <fullName evidence="3">Uncharacterized protein</fullName>
    </submittedName>
</protein>
<gene>
    <name evidence="3" type="ORF">WPS_09350</name>
</gene>
<accession>A0AAN1XUD9</accession>
<proteinExistence type="predicted"/>
<dbReference type="KEGG" id="vab:WPS_09350"/>
<feature type="region of interest" description="Disordered" evidence="1">
    <location>
        <begin position="119"/>
        <end position="161"/>
    </location>
</feature>
<keyword evidence="4" id="KW-1185">Reference proteome</keyword>
<feature type="compositionally biased region" description="Low complexity" evidence="1">
    <location>
        <begin position="119"/>
        <end position="143"/>
    </location>
</feature>
<evidence type="ECO:0000313" key="3">
    <source>
        <dbReference type="EMBL" id="BDE05659.1"/>
    </source>
</evidence>
<name>A0AAN1XUD9_UNVUL</name>
<dbReference type="Proteomes" id="UP001317532">
    <property type="component" value="Chromosome"/>
</dbReference>
<dbReference type="RefSeq" id="WP_317996686.1">
    <property type="nucleotide sequence ID" value="NZ_AP025523.1"/>
</dbReference>
<feature type="chain" id="PRO_5042813290" evidence="2">
    <location>
        <begin position="26"/>
        <end position="161"/>
    </location>
</feature>
<feature type="compositionally biased region" description="Pro residues" evidence="1">
    <location>
        <begin position="144"/>
        <end position="161"/>
    </location>
</feature>
<dbReference type="AlphaFoldDB" id="A0AAN1XUD9"/>
<evidence type="ECO:0000313" key="4">
    <source>
        <dbReference type="Proteomes" id="UP001317532"/>
    </source>
</evidence>
<feature type="signal peptide" evidence="2">
    <location>
        <begin position="1"/>
        <end position="25"/>
    </location>
</feature>
<keyword evidence="2" id="KW-0732">Signal</keyword>
<dbReference type="EMBL" id="AP025523">
    <property type="protein sequence ID" value="BDE05659.1"/>
    <property type="molecule type" value="Genomic_DNA"/>
</dbReference>
<evidence type="ECO:0000256" key="2">
    <source>
        <dbReference type="SAM" id="SignalP"/>
    </source>
</evidence>
<organism evidence="3 4">
    <name type="scientific">Vulcanimicrobium alpinum</name>
    <dbReference type="NCBI Taxonomy" id="3016050"/>
    <lineage>
        <taxon>Bacteria</taxon>
        <taxon>Bacillati</taxon>
        <taxon>Vulcanimicrobiota</taxon>
        <taxon>Vulcanimicrobiia</taxon>
        <taxon>Vulcanimicrobiales</taxon>
        <taxon>Vulcanimicrobiaceae</taxon>
        <taxon>Vulcanimicrobium</taxon>
    </lineage>
</organism>
<sequence>MGKLLSAIASAVLASNAALPGAAGAATKATMPHCTAATGPVMWYVPAMHAVYAKSSAMFGRGKGVYVCRAEAMHRAHMSAGHMMMNGHMSHGAMGGTMPHGAMGGAMPHGSMPMPMTTAPASAAPVPLPAATAPGAPGTIPNNPAAPPQSPVPSPAGSPKP</sequence>
<evidence type="ECO:0000256" key="1">
    <source>
        <dbReference type="SAM" id="MobiDB-lite"/>
    </source>
</evidence>
<reference evidence="3 4" key="1">
    <citation type="journal article" date="2022" name="ISME Commun">
        <title>Vulcanimicrobium alpinus gen. nov. sp. nov., the first cultivated representative of the candidate phylum 'Eremiobacterota', is a metabolically versatile aerobic anoxygenic phototroph.</title>
        <authorList>
            <person name="Yabe S."/>
            <person name="Muto K."/>
            <person name="Abe K."/>
            <person name="Yokota A."/>
            <person name="Staudigel H."/>
            <person name="Tebo B.M."/>
        </authorList>
    </citation>
    <scope>NUCLEOTIDE SEQUENCE [LARGE SCALE GENOMIC DNA]</scope>
    <source>
        <strain evidence="3 4">WC8-2</strain>
    </source>
</reference>